<dbReference type="InterPro" id="IPR025110">
    <property type="entry name" value="AMP-bd_C"/>
</dbReference>
<evidence type="ECO:0000256" key="1">
    <source>
        <dbReference type="ARBA" id="ARBA00006432"/>
    </source>
</evidence>
<gene>
    <name evidence="5" type="ORF">DFR45_103110</name>
</gene>
<comment type="similarity">
    <text evidence="1">Belongs to the ATP-dependent AMP-binding enzyme family.</text>
</comment>
<dbReference type="Pfam" id="PF00501">
    <property type="entry name" value="AMP-binding"/>
    <property type="match status" value="1"/>
</dbReference>
<protein>
    <submittedName>
        <fullName evidence="5">Fatty-acyl-CoA synthase</fullName>
    </submittedName>
</protein>
<dbReference type="PANTHER" id="PTHR43201">
    <property type="entry name" value="ACYL-COA SYNTHETASE"/>
    <property type="match status" value="1"/>
</dbReference>
<evidence type="ECO:0000313" key="6">
    <source>
        <dbReference type="Proteomes" id="UP000252174"/>
    </source>
</evidence>
<dbReference type="GO" id="GO:0031956">
    <property type="term" value="F:medium-chain fatty acid-CoA ligase activity"/>
    <property type="evidence" value="ECO:0007669"/>
    <property type="project" value="TreeGrafter"/>
</dbReference>
<evidence type="ECO:0000259" key="3">
    <source>
        <dbReference type="Pfam" id="PF00501"/>
    </source>
</evidence>
<keyword evidence="6" id="KW-1185">Reference proteome</keyword>
<evidence type="ECO:0000259" key="4">
    <source>
        <dbReference type="Pfam" id="PF13193"/>
    </source>
</evidence>
<dbReference type="InterPro" id="IPR045851">
    <property type="entry name" value="AMP-bd_C_sf"/>
</dbReference>
<dbReference type="AlphaFoldDB" id="A0A369APD9"/>
<dbReference type="SUPFAM" id="SSF56801">
    <property type="entry name" value="Acetyl-CoA synthetase-like"/>
    <property type="match status" value="1"/>
</dbReference>
<dbReference type="InterPro" id="IPR020845">
    <property type="entry name" value="AMP-binding_CS"/>
</dbReference>
<dbReference type="FunFam" id="3.30.300.30:FF:000008">
    <property type="entry name" value="2,3-dihydroxybenzoate-AMP ligase"/>
    <property type="match status" value="1"/>
</dbReference>
<feature type="domain" description="AMP-binding enzyme C-terminal" evidence="4">
    <location>
        <begin position="417"/>
        <end position="491"/>
    </location>
</feature>
<feature type="domain" description="AMP-dependent synthetase/ligase" evidence="3">
    <location>
        <begin position="11"/>
        <end position="367"/>
    </location>
</feature>
<dbReference type="EMBL" id="QPJU01000003">
    <property type="protein sequence ID" value="RCX10126.1"/>
    <property type="molecule type" value="Genomic_DNA"/>
</dbReference>
<dbReference type="PROSITE" id="PS00455">
    <property type="entry name" value="AMP_BINDING"/>
    <property type="match status" value="1"/>
</dbReference>
<keyword evidence="2" id="KW-0436">Ligase</keyword>
<accession>A0A369APD9</accession>
<dbReference type="Gene3D" id="3.30.300.30">
    <property type="match status" value="1"/>
</dbReference>
<dbReference type="GO" id="GO:0006631">
    <property type="term" value="P:fatty acid metabolic process"/>
    <property type="evidence" value="ECO:0007669"/>
    <property type="project" value="TreeGrafter"/>
</dbReference>
<dbReference type="InterPro" id="IPR042099">
    <property type="entry name" value="ANL_N_sf"/>
</dbReference>
<dbReference type="Proteomes" id="UP000252174">
    <property type="component" value="Unassembled WGS sequence"/>
</dbReference>
<dbReference type="Pfam" id="PF13193">
    <property type="entry name" value="AMP-binding_C"/>
    <property type="match status" value="1"/>
</dbReference>
<evidence type="ECO:0000256" key="2">
    <source>
        <dbReference type="ARBA" id="ARBA00022598"/>
    </source>
</evidence>
<proteinExistence type="inferred from homology"/>
<comment type="caution">
    <text evidence="5">The sequence shown here is derived from an EMBL/GenBank/DDBJ whole genome shotgun (WGS) entry which is preliminary data.</text>
</comment>
<sequence>MGMSLLKALRLNARRVPQRTALRFRDTRMSYAELLQATERAMCALADLGIAPGEKVPLLSFNHPDMLVAYFALTGLGAVPAPLNYRLSDDDLRYGMDAAHARWALLGSGFAERAEALASPARRWIWFGDAAAQAPQVPRAELRWGDLLAQAGGTPPEGRDGSTIMLHTSGTTGRPKGALRSRFGFEERAIEQGFGMDDHTLCVLPLCLSAGCVYALLPLYLGASVSLQEHFDAGAVLDAIERERIHSAMLLPAMLQRIVEHPRFATADLSSLRVIQSGAGAIPAALKRTLLDRLGDGVLNIYAASTEVGPYANLKGPEVRAHLDGNCVGRPFFGVELKLLADDGHEVPTGEVGEICCRSDSQYDGYFEDEALTASTRRGEFLTVGDLGRFDADGLLYFVGRKRDIIKSGGINVHASEIEDVLQQHPAVAEAHCIGLPDERWTELICAVIVLRPGAQASADEIAAFAAERLAPYKKPRRVVFVDEVPRNLTGRVLKAQLVEQVLAGAHR</sequence>
<dbReference type="OrthoDB" id="8870348at2"/>
<dbReference type="PANTHER" id="PTHR43201:SF5">
    <property type="entry name" value="MEDIUM-CHAIN ACYL-COA LIGASE ACSF2, MITOCHONDRIAL"/>
    <property type="match status" value="1"/>
</dbReference>
<reference evidence="5 6" key="1">
    <citation type="submission" date="2018-07" db="EMBL/GenBank/DDBJ databases">
        <title>Genomic Encyclopedia of Type Strains, Phase IV (KMG-IV): sequencing the most valuable type-strain genomes for metagenomic binning, comparative biology and taxonomic classification.</title>
        <authorList>
            <person name="Goeker M."/>
        </authorList>
    </citation>
    <scope>NUCLEOTIDE SEQUENCE [LARGE SCALE GENOMIC DNA]</scope>
    <source>
        <strain evidence="5 6">DSM 100911</strain>
    </source>
</reference>
<dbReference type="RefSeq" id="WP_114482821.1">
    <property type="nucleotide sequence ID" value="NZ_QPJU01000003.1"/>
</dbReference>
<name>A0A369APD9_9BURK</name>
<dbReference type="InterPro" id="IPR000873">
    <property type="entry name" value="AMP-dep_synth/lig_dom"/>
</dbReference>
<organism evidence="5 6">
    <name type="scientific">Extensimonas vulgaris</name>
    <dbReference type="NCBI Taxonomy" id="1031594"/>
    <lineage>
        <taxon>Bacteria</taxon>
        <taxon>Pseudomonadati</taxon>
        <taxon>Pseudomonadota</taxon>
        <taxon>Betaproteobacteria</taxon>
        <taxon>Burkholderiales</taxon>
        <taxon>Comamonadaceae</taxon>
        <taxon>Extensimonas</taxon>
    </lineage>
</organism>
<dbReference type="Gene3D" id="3.40.50.12780">
    <property type="entry name" value="N-terminal domain of ligase-like"/>
    <property type="match status" value="1"/>
</dbReference>
<evidence type="ECO:0000313" key="5">
    <source>
        <dbReference type="EMBL" id="RCX10126.1"/>
    </source>
</evidence>